<dbReference type="Pfam" id="PF02630">
    <property type="entry name" value="SCO1-SenC"/>
    <property type="match status" value="1"/>
</dbReference>
<dbReference type="Gene3D" id="3.40.30.10">
    <property type="entry name" value="Glutaredoxin"/>
    <property type="match status" value="1"/>
</dbReference>
<protein>
    <submittedName>
        <fullName evidence="5">Putative SenC protein</fullName>
    </submittedName>
</protein>
<evidence type="ECO:0000313" key="6">
    <source>
        <dbReference type="Proteomes" id="UP000032305"/>
    </source>
</evidence>
<keyword evidence="6" id="KW-1185">Reference proteome</keyword>
<comment type="caution">
    <text evidence="5">The sequence shown here is derived from an EMBL/GenBank/DDBJ whole genome shotgun (WGS) entry which is preliminary data.</text>
</comment>
<dbReference type="InterPro" id="IPR036249">
    <property type="entry name" value="Thioredoxin-like_sf"/>
</dbReference>
<evidence type="ECO:0000256" key="1">
    <source>
        <dbReference type="ARBA" id="ARBA00010996"/>
    </source>
</evidence>
<evidence type="ECO:0000256" key="3">
    <source>
        <dbReference type="PIRSR" id="PIRSR603782-1"/>
    </source>
</evidence>
<feature type="binding site" evidence="3">
    <location>
        <position position="89"/>
    </location>
    <ligand>
        <name>Cu cation</name>
        <dbReference type="ChEBI" id="CHEBI:23378"/>
    </ligand>
</feature>
<evidence type="ECO:0000256" key="4">
    <source>
        <dbReference type="PIRSR" id="PIRSR603782-2"/>
    </source>
</evidence>
<keyword evidence="2 3" id="KW-0186">Copper</keyword>
<dbReference type="CDD" id="cd02968">
    <property type="entry name" value="SCO"/>
    <property type="match status" value="1"/>
</dbReference>
<gene>
    <name evidence="5" type="ORF">SP5_063_00100</name>
</gene>
<dbReference type="GO" id="GO:0046872">
    <property type="term" value="F:metal ion binding"/>
    <property type="evidence" value="ECO:0007669"/>
    <property type="project" value="UniProtKB-KW"/>
</dbReference>
<proteinExistence type="inferred from homology"/>
<feature type="binding site" evidence="3">
    <location>
        <position position="85"/>
    </location>
    <ligand>
        <name>Cu cation</name>
        <dbReference type="ChEBI" id="CHEBI:23378"/>
    </ligand>
</feature>
<dbReference type="eggNOG" id="COG1999">
    <property type="taxonomic scope" value="Bacteria"/>
</dbReference>
<feature type="disulfide bond" description="Redox-active" evidence="4">
    <location>
        <begin position="85"/>
        <end position="89"/>
    </location>
</feature>
<dbReference type="AlphaFoldDB" id="A0A0A1W801"/>
<dbReference type="InterPro" id="IPR003782">
    <property type="entry name" value="SCO1/SenC"/>
</dbReference>
<reference evidence="5 6" key="1">
    <citation type="submission" date="2014-11" db="EMBL/GenBank/DDBJ databases">
        <title>Whole genome shotgun sequence of Sphingomonas parapaucimobilis NBRC 15100.</title>
        <authorList>
            <person name="Katano-Makiyama Y."/>
            <person name="Hosoyama A."/>
            <person name="Hashimoto M."/>
            <person name="Hosoyama Y."/>
            <person name="Noguchi M."/>
            <person name="Numata M."/>
            <person name="Tsuchikane K."/>
            <person name="Hirakata S."/>
            <person name="Uohara A."/>
            <person name="Shimodaira J."/>
            <person name="Ohji S."/>
            <person name="Ichikawa N."/>
            <person name="Kimura A."/>
            <person name="Yamazoe A."/>
            <person name="Fujita N."/>
        </authorList>
    </citation>
    <scope>NUCLEOTIDE SEQUENCE [LARGE SCALE GENOMIC DNA]</scope>
    <source>
        <strain evidence="5 6">NBRC 15100</strain>
    </source>
</reference>
<dbReference type="PANTHER" id="PTHR12151">
    <property type="entry name" value="ELECTRON TRANSPORT PROTIN SCO1/SENC FAMILY MEMBER"/>
    <property type="match status" value="1"/>
</dbReference>
<dbReference type="Proteomes" id="UP000032305">
    <property type="component" value="Unassembled WGS sequence"/>
</dbReference>
<keyword evidence="4" id="KW-1015">Disulfide bond</keyword>
<accession>A0A0A1W801</accession>
<evidence type="ECO:0000313" key="5">
    <source>
        <dbReference type="EMBL" id="GAM01438.1"/>
    </source>
</evidence>
<comment type="similarity">
    <text evidence="1">Belongs to the SCO1/2 family.</text>
</comment>
<evidence type="ECO:0000256" key="2">
    <source>
        <dbReference type="ARBA" id="ARBA00023008"/>
    </source>
</evidence>
<dbReference type="FunFam" id="3.40.30.10:FF:000013">
    <property type="entry name" value="Blast:Protein SCO1 homolog, mitochondrial"/>
    <property type="match status" value="1"/>
</dbReference>
<name>A0A0A1W801_9SPHN</name>
<feature type="binding site" evidence="3">
    <location>
        <position position="178"/>
    </location>
    <ligand>
        <name>Cu cation</name>
        <dbReference type="ChEBI" id="CHEBI:23378"/>
    </ligand>
</feature>
<keyword evidence="3" id="KW-0479">Metal-binding</keyword>
<organism evidence="5 6">
    <name type="scientific">Sphingomonas parapaucimobilis NBRC 15100</name>
    <dbReference type="NCBI Taxonomy" id="1219049"/>
    <lineage>
        <taxon>Bacteria</taxon>
        <taxon>Pseudomonadati</taxon>
        <taxon>Pseudomonadota</taxon>
        <taxon>Alphaproteobacteria</taxon>
        <taxon>Sphingomonadales</taxon>
        <taxon>Sphingomonadaceae</taxon>
        <taxon>Sphingomonas</taxon>
    </lineage>
</organism>
<dbReference type="PANTHER" id="PTHR12151:SF25">
    <property type="entry name" value="LINALOOL DEHYDRATASE_ISOMERASE DOMAIN-CONTAINING PROTEIN"/>
    <property type="match status" value="1"/>
</dbReference>
<dbReference type="SUPFAM" id="SSF52833">
    <property type="entry name" value="Thioredoxin-like"/>
    <property type="match status" value="1"/>
</dbReference>
<sequence>MEHGLRRAIYHSKAVGVMIRLFLSLLTLLALPLAGCGPSQPEAEGPLAGAKIGGPFQLIDAKGKTVTDRDFAGRYRVMYFGYTFCPDVCPTDMQAIAAGLKLLDKSAPAKAKKIAPIFITLDPERDTPAVVGRFAAAFDPRIIGLTGTPAQIEAVKKAYAVWAAKGDKSPGGGYLVNHSRQVYLMDPSNKPLALVPADEGPEAVAKTLDQWVR</sequence>
<dbReference type="EMBL" id="BBPI01000063">
    <property type="protein sequence ID" value="GAM01438.1"/>
    <property type="molecule type" value="Genomic_DNA"/>
</dbReference>